<name>A0A918AQW8_9PSEU</name>
<dbReference type="PANTHER" id="PTHR30204:SF93">
    <property type="entry name" value="HTH MERR-TYPE DOMAIN-CONTAINING PROTEIN"/>
    <property type="match status" value="1"/>
</dbReference>
<comment type="caution">
    <text evidence="4">The sequence shown here is derived from an EMBL/GenBank/DDBJ whole genome shotgun (WGS) entry which is preliminary data.</text>
</comment>
<dbReference type="Gene3D" id="1.10.1660.10">
    <property type="match status" value="1"/>
</dbReference>
<dbReference type="AlphaFoldDB" id="A0A918AQW8"/>
<dbReference type="Proteomes" id="UP000639606">
    <property type="component" value="Unassembled WGS sequence"/>
</dbReference>
<feature type="domain" description="HTH merR-type" evidence="3">
    <location>
        <begin position="1"/>
        <end position="70"/>
    </location>
</feature>
<gene>
    <name evidence="4" type="ORF">GCM10010185_52810</name>
</gene>
<dbReference type="SMART" id="SM00422">
    <property type="entry name" value="HTH_MERR"/>
    <property type="match status" value="1"/>
</dbReference>
<organism evidence="4 5">
    <name type="scientific">Saccharothrix coeruleofusca</name>
    <dbReference type="NCBI Taxonomy" id="33919"/>
    <lineage>
        <taxon>Bacteria</taxon>
        <taxon>Bacillati</taxon>
        <taxon>Actinomycetota</taxon>
        <taxon>Actinomycetes</taxon>
        <taxon>Pseudonocardiales</taxon>
        <taxon>Pseudonocardiaceae</taxon>
        <taxon>Saccharothrix</taxon>
    </lineage>
</organism>
<dbReference type="CDD" id="cd00592">
    <property type="entry name" value="HTH_MerR-like"/>
    <property type="match status" value="1"/>
</dbReference>
<sequence>MLSIGELAGLAGTTVRAVRHYHAEGLLEEPERDQWGHRRYSAADLVRLLRIRRLRELGLPLDRIPQALTGDLPGLLDAFDAELAAQQEEIAERRRRIAELKQSTSDLVVPQAVEEAHRRFAEAGVHEALLAGERQAVLMMLALAPEALGELERLCRRVLDDPDAFQVWLEAVLAFQDLDAGADQADVDALADRFAAMLPRPAATGAGTAADKLLADLLRSYTTAQQRVMAAIGERLALT</sequence>
<reference evidence="4" key="2">
    <citation type="submission" date="2020-09" db="EMBL/GenBank/DDBJ databases">
        <authorList>
            <person name="Sun Q."/>
            <person name="Ohkuma M."/>
        </authorList>
    </citation>
    <scope>NUCLEOTIDE SEQUENCE</scope>
    <source>
        <strain evidence="4">JCM 3313</strain>
    </source>
</reference>
<proteinExistence type="predicted"/>
<dbReference type="PROSITE" id="PS50937">
    <property type="entry name" value="HTH_MERR_2"/>
    <property type="match status" value="1"/>
</dbReference>
<dbReference type="SUPFAM" id="SSF46955">
    <property type="entry name" value="Putative DNA-binding domain"/>
    <property type="match status" value="1"/>
</dbReference>
<keyword evidence="1" id="KW-0238">DNA-binding</keyword>
<dbReference type="GO" id="GO:0003700">
    <property type="term" value="F:DNA-binding transcription factor activity"/>
    <property type="evidence" value="ECO:0007669"/>
    <property type="project" value="InterPro"/>
</dbReference>
<keyword evidence="5" id="KW-1185">Reference proteome</keyword>
<reference evidence="4" key="1">
    <citation type="journal article" date="2014" name="Int. J. Syst. Evol. Microbiol.">
        <title>Complete genome sequence of Corynebacterium casei LMG S-19264T (=DSM 44701T), isolated from a smear-ripened cheese.</title>
        <authorList>
            <consortium name="US DOE Joint Genome Institute (JGI-PGF)"/>
            <person name="Walter F."/>
            <person name="Albersmeier A."/>
            <person name="Kalinowski J."/>
            <person name="Ruckert C."/>
        </authorList>
    </citation>
    <scope>NUCLEOTIDE SEQUENCE</scope>
    <source>
        <strain evidence="4">JCM 3313</strain>
    </source>
</reference>
<evidence type="ECO:0000313" key="4">
    <source>
        <dbReference type="EMBL" id="GGP72868.1"/>
    </source>
</evidence>
<dbReference type="PANTHER" id="PTHR30204">
    <property type="entry name" value="REDOX-CYCLING DRUG-SENSING TRANSCRIPTIONAL ACTIVATOR SOXR"/>
    <property type="match status" value="1"/>
</dbReference>
<dbReference type="InterPro" id="IPR009061">
    <property type="entry name" value="DNA-bd_dom_put_sf"/>
</dbReference>
<dbReference type="InterPro" id="IPR047057">
    <property type="entry name" value="MerR_fam"/>
</dbReference>
<keyword evidence="2" id="KW-0175">Coiled coil</keyword>
<dbReference type="GO" id="GO:0003677">
    <property type="term" value="F:DNA binding"/>
    <property type="evidence" value="ECO:0007669"/>
    <property type="project" value="UniProtKB-KW"/>
</dbReference>
<dbReference type="InterPro" id="IPR000551">
    <property type="entry name" value="MerR-type_HTH_dom"/>
</dbReference>
<protein>
    <submittedName>
        <fullName evidence="4">MerR family transcriptional regulator</fullName>
    </submittedName>
</protein>
<dbReference type="EMBL" id="BMRG01000013">
    <property type="protein sequence ID" value="GGP72868.1"/>
    <property type="molecule type" value="Genomic_DNA"/>
</dbReference>
<dbReference type="RefSeq" id="WP_189226007.1">
    <property type="nucleotide sequence ID" value="NZ_BMRG01000013.1"/>
</dbReference>
<evidence type="ECO:0000313" key="5">
    <source>
        <dbReference type="Proteomes" id="UP000639606"/>
    </source>
</evidence>
<dbReference type="Pfam" id="PF13411">
    <property type="entry name" value="MerR_1"/>
    <property type="match status" value="1"/>
</dbReference>
<feature type="coiled-coil region" evidence="2">
    <location>
        <begin position="76"/>
        <end position="103"/>
    </location>
</feature>
<dbReference type="PRINTS" id="PR00040">
    <property type="entry name" value="HTHMERR"/>
</dbReference>
<accession>A0A918AQW8</accession>
<evidence type="ECO:0000256" key="1">
    <source>
        <dbReference type="ARBA" id="ARBA00023125"/>
    </source>
</evidence>
<evidence type="ECO:0000259" key="3">
    <source>
        <dbReference type="PROSITE" id="PS50937"/>
    </source>
</evidence>
<evidence type="ECO:0000256" key="2">
    <source>
        <dbReference type="SAM" id="Coils"/>
    </source>
</evidence>